<evidence type="ECO:0000256" key="7">
    <source>
        <dbReference type="ARBA" id="ARBA00022989"/>
    </source>
</evidence>
<gene>
    <name evidence="9" type="primary">cobD</name>
    <name evidence="10" type="ORF">CQ14_19540</name>
</gene>
<dbReference type="Pfam" id="PF03186">
    <property type="entry name" value="CobD_Cbib"/>
    <property type="match status" value="1"/>
</dbReference>
<keyword evidence="4 9" id="KW-1003">Cell membrane</keyword>
<evidence type="ECO:0000313" key="11">
    <source>
        <dbReference type="Proteomes" id="UP000051660"/>
    </source>
</evidence>
<evidence type="ECO:0000313" key="10">
    <source>
        <dbReference type="EMBL" id="KRR25699.1"/>
    </source>
</evidence>
<keyword evidence="6 9" id="KW-0812">Transmembrane</keyword>
<keyword evidence="7 9" id="KW-1133">Transmembrane helix</keyword>
<dbReference type="GO" id="GO:0048472">
    <property type="term" value="F:threonine-phosphate decarboxylase activity"/>
    <property type="evidence" value="ECO:0007669"/>
    <property type="project" value="InterPro"/>
</dbReference>
<dbReference type="UniPathway" id="UPA00148"/>
<keyword evidence="8 9" id="KW-0472">Membrane</keyword>
<dbReference type="PANTHER" id="PTHR34308:SF1">
    <property type="entry name" value="COBALAMIN BIOSYNTHESIS PROTEIN CBIB"/>
    <property type="match status" value="1"/>
</dbReference>
<feature type="transmembrane region" description="Helical" evidence="9">
    <location>
        <begin position="61"/>
        <end position="81"/>
    </location>
</feature>
<dbReference type="Proteomes" id="UP000051660">
    <property type="component" value="Unassembled WGS sequence"/>
</dbReference>
<dbReference type="GO" id="GO:0005886">
    <property type="term" value="C:plasma membrane"/>
    <property type="evidence" value="ECO:0007669"/>
    <property type="project" value="UniProtKB-SubCell"/>
</dbReference>
<evidence type="ECO:0000256" key="3">
    <source>
        <dbReference type="ARBA" id="ARBA00006263"/>
    </source>
</evidence>
<keyword evidence="5 9" id="KW-0169">Cobalamin biosynthesis</keyword>
<comment type="subcellular location">
    <subcellularLocation>
        <location evidence="1 9">Cell membrane</location>
        <topology evidence="1 9">Multi-pass membrane protein</topology>
    </subcellularLocation>
</comment>
<dbReference type="GO" id="GO:0015420">
    <property type="term" value="F:ABC-type vitamin B12 transporter activity"/>
    <property type="evidence" value="ECO:0007669"/>
    <property type="project" value="UniProtKB-UniRule"/>
</dbReference>
<comment type="function">
    <text evidence="9">Converts cobyric acid to cobinamide by the addition of aminopropanol on the F carboxylic group.</text>
</comment>
<dbReference type="HAMAP" id="MF_00024">
    <property type="entry name" value="CobD_CbiB"/>
    <property type="match status" value="1"/>
</dbReference>
<feature type="transmembrane region" description="Helical" evidence="9">
    <location>
        <begin position="87"/>
        <end position="105"/>
    </location>
</feature>
<dbReference type="PANTHER" id="PTHR34308">
    <property type="entry name" value="COBALAMIN BIOSYNTHESIS PROTEIN CBIB"/>
    <property type="match status" value="1"/>
</dbReference>
<dbReference type="InterPro" id="IPR004485">
    <property type="entry name" value="Cobalamin_biosynth_CobD/CbiB"/>
</dbReference>
<evidence type="ECO:0000256" key="8">
    <source>
        <dbReference type="ARBA" id="ARBA00023136"/>
    </source>
</evidence>
<comment type="caution">
    <text evidence="10">The sequence shown here is derived from an EMBL/GenBank/DDBJ whole genome shotgun (WGS) entry which is preliminary data.</text>
</comment>
<feature type="transmembrane region" description="Helical" evidence="9">
    <location>
        <begin position="304"/>
        <end position="322"/>
    </location>
</feature>
<dbReference type="EMBL" id="LLYB01000053">
    <property type="protein sequence ID" value="KRR25699.1"/>
    <property type="molecule type" value="Genomic_DNA"/>
</dbReference>
<sequence length="323" mass="34463">MLIWGDTLLVVIAALAFDAVIGDPDWLWRRLPHPVTWFGALIALLDRLLNRDAWPPLLRRIAGIATIAVLVAIASIAGFFLTEITRYVTGGNVILALVASVFIAQRSLYQHVSRVRMAFASDGLTGARVAVSMIVGRDPDQLDEAAVSRAAIESAAENFSDGIVAPVFWLALLGLPGLLAYKAINTADSMIGHRSERYRWFGWAAARLDDLVNLVPARLSGPLIAVVAPIANGSVGTSFRVMIRDAARHRSPNAGWPESAMAGALGIALAGPRRYAEGLVNDPFLNAGAREAATPDDIGRALKLFVAACLLQAAIYAALALLL</sequence>
<comment type="caution">
    <text evidence="9">Lacks conserved residue(s) required for the propagation of feature annotation.</text>
</comment>
<evidence type="ECO:0000256" key="6">
    <source>
        <dbReference type="ARBA" id="ARBA00022692"/>
    </source>
</evidence>
<evidence type="ECO:0000256" key="2">
    <source>
        <dbReference type="ARBA" id="ARBA00004953"/>
    </source>
</evidence>
<dbReference type="AlphaFoldDB" id="A0A0R3N764"/>
<accession>A0A0R3N764</accession>
<evidence type="ECO:0000256" key="5">
    <source>
        <dbReference type="ARBA" id="ARBA00022573"/>
    </source>
</evidence>
<dbReference type="GO" id="GO:0009236">
    <property type="term" value="P:cobalamin biosynthetic process"/>
    <property type="evidence" value="ECO:0007669"/>
    <property type="project" value="UniProtKB-UniRule"/>
</dbReference>
<protein>
    <recommendedName>
        <fullName evidence="9">Cobalamin biosynthesis protein CobD</fullName>
    </recommendedName>
</protein>
<comment type="pathway">
    <text evidence="2 9">Cofactor biosynthesis; adenosylcobalamin biosynthesis.</text>
</comment>
<dbReference type="NCBIfam" id="TIGR00380">
    <property type="entry name" value="cobal_cbiB"/>
    <property type="match status" value="1"/>
</dbReference>
<evidence type="ECO:0000256" key="9">
    <source>
        <dbReference type="HAMAP-Rule" id="MF_00024"/>
    </source>
</evidence>
<evidence type="ECO:0000256" key="4">
    <source>
        <dbReference type="ARBA" id="ARBA00022475"/>
    </source>
</evidence>
<evidence type="ECO:0000256" key="1">
    <source>
        <dbReference type="ARBA" id="ARBA00004651"/>
    </source>
</evidence>
<dbReference type="OrthoDB" id="9811967at2"/>
<name>A0A0R3N764_9BRAD</name>
<organism evidence="10 11">
    <name type="scientific">Bradyrhizobium lablabi</name>
    <dbReference type="NCBI Taxonomy" id="722472"/>
    <lineage>
        <taxon>Bacteria</taxon>
        <taxon>Pseudomonadati</taxon>
        <taxon>Pseudomonadota</taxon>
        <taxon>Alphaproteobacteria</taxon>
        <taxon>Hyphomicrobiales</taxon>
        <taxon>Nitrobacteraceae</taxon>
        <taxon>Bradyrhizobium</taxon>
    </lineage>
</organism>
<comment type="similarity">
    <text evidence="3 9">Belongs to the CobD/CbiB family.</text>
</comment>
<feature type="transmembrane region" description="Helical" evidence="9">
    <location>
        <begin position="163"/>
        <end position="184"/>
    </location>
</feature>
<reference evidence="10 11" key="1">
    <citation type="submission" date="2014-03" db="EMBL/GenBank/DDBJ databases">
        <title>Bradyrhizobium valentinum sp. nov., isolated from effective nodules of Lupinus mariae-josephae, a lupine endemic of basic-lime soils in Eastern Spain.</title>
        <authorList>
            <person name="Duran D."/>
            <person name="Rey L."/>
            <person name="Navarro A."/>
            <person name="Busquets A."/>
            <person name="Imperial J."/>
            <person name="Ruiz-Argueso T."/>
        </authorList>
    </citation>
    <scope>NUCLEOTIDE SEQUENCE [LARGE SCALE GENOMIC DNA]</scope>
    <source>
        <strain evidence="10 11">CCBAU 23086</strain>
    </source>
</reference>
<dbReference type="RefSeq" id="WP_057857567.1">
    <property type="nucleotide sequence ID" value="NZ_LLYB01000053.1"/>
</dbReference>
<proteinExistence type="inferred from homology"/>